<gene>
    <name evidence="1" type="ORF">PFISCL1PPCAC_13783</name>
</gene>
<evidence type="ECO:0000313" key="2">
    <source>
        <dbReference type="Proteomes" id="UP001432322"/>
    </source>
</evidence>
<comment type="caution">
    <text evidence="1">The sequence shown here is derived from an EMBL/GenBank/DDBJ whole genome shotgun (WGS) entry which is preliminary data.</text>
</comment>
<organism evidence="1 2">
    <name type="scientific">Pristionchus fissidentatus</name>
    <dbReference type="NCBI Taxonomy" id="1538716"/>
    <lineage>
        <taxon>Eukaryota</taxon>
        <taxon>Metazoa</taxon>
        <taxon>Ecdysozoa</taxon>
        <taxon>Nematoda</taxon>
        <taxon>Chromadorea</taxon>
        <taxon>Rhabditida</taxon>
        <taxon>Rhabditina</taxon>
        <taxon>Diplogasteromorpha</taxon>
        <taxon>Diplogasteroidea</taxon>
        <taxon>Neodiplogasteridae</taxon>
        <taxon>Pristionchus</taxon>
    </lineage>
</organism>
<dbReference type="Proteomes" id="UP001432322">
    <property type="component" value="Unassembled WGS sequence"/>
</dbReference>
<keyword evidence="2" id="KW-1185">Reference proteome</keyword>
<feature type="non-terminal residue" evidence="1">
    <location>
        <position position="126"/>
    </location>
</feature>
<protein>
    <submittedName>
        <fullName evidence="1">Uncharacterized protein</fullName>
    </submittedName>
</protein>
<dbReference type="AlphaFoldDB" id="A0AAV5VS61"/>
<reference evidence="1" key="1">
    <citation type="submission" date="2023-10" db="EMBL/GenBank/DDBJ databases">
        <title>Genome assembly of Pristionchus species.</title>
        <authorList>
            <person name="Yoshida K."/>
            <person name="Sommer R.J."/>
        </authorList>
    </citation>
    <scope>NUCLEOTIDE SEQUENCE</scope>
    <source>
        <strain evidence="1">RS5133</strain>
    </source>
</reference>
<name>A0AAV5VS61_9BILA</name>
<proteinExistence type="predicted"/>
<dbReference type="EMBL" id="BTSY01000004">
    <property type="protein sequence ID" value="GMT22486.1"/>
    <property type="molecule type" value="Genomic_DNA"/>
</dbReference>
<sequence>MKMRQLKSTFQCEATVLNTKGTHCILLGSESSDVSTNSCPAPYTSWVKTTSGCIGETPNARVPNVQPRNLHCVHTFIGQSENCETTVSSFHALSRPVDLAEGSIDGAFTHGECTIDADVVGTPTYG</sequence>
<evidence type="ECO:0000313" key="1">
    <source>
        <dbReference type="EMBL" id="GMT22486.1"/>
    </source>
</evidence>
<accession>A0AAV5VS61</accession>